<dbReference type="Proteomes" id="UP000202743">
    <property type="component" value="Segment"/>
</dbReference>
<gene>
    <name evidence="1" type="ORF">GMA7_68</name>
</gene>
<evidence type="ECO:0000313" key="2">
    <source>
        <dbReference type="Proteomes" id="UP000202743"/>
    </source>
</evidence>
<dbReference type="RefSeq" id="YP_009189205.1">
    <property type="nucleotide sequence ID" value="NC_028673.1"/>
</dbReference>
<reference evidence="1 2" key="1">
    <citation type="journal article" date="2015" name="PLoS ONE">
        <title>Lysis to Kill: Evaluation of the Lytic Abilities, and Genomics of Nine Bacteriophages Infective for Gordonia spp. and Their Potential Use in Activated Sludge Foam Biocontrol.</title>
        <authorList>
            <person name="Dyson Z.A."/>
            <person name="Tucci J."/>
            <person name="Seviour R.J."/>
            <person name="Petrovski S."/>
        </authorList>
    </citation>
    <scope>NUCLEOTIDE SEQUENCE [LARGE SCALE GENOMIC DNA]</scope>
</reference>
<dbReference type="KEGG" id="vg:26517428"/>
<sequence length="67" mass="7553">MYRLVISYLKFPLYSGTFDTLEDAVKAQIDNETKGVVCSLVVKVEGKKTWEPVLGSDYLGLKIRLRG</sequence>
<name>A0A0K0N6Q2_9CAUD</name>
<keyword evidence="2" id="KW-1185">Reference proteome</keyword>
<organism evidence="1 2">
    <name type="scientific">Gordonia phage GMA7</name>
    <dbReference type="NCBI Taxonomy" id="1647286"/>
    <lineage>
        <taxon>Viruses</taxon>
        <taxon>Duplodnaviria</taxon>
        <taxon>Heunggongvirae</taxon>
        <taxon>Uroviricota</taxon>
        <taxon>Caudoviricetes</taxon>
        <taxon>Getseptimavirus</taxon>
        <taxon>Getseptimavirus GMA7</taxon>
    </lineage>
</organism>
<dbReference type="EMBL" id="KR063278">
    <property type="protein sequence ID" value="AKJ72505.1"/>
    <property type="molecule type" value="Genomic_DNA"/>
</dbReference>
<proteinExistence type="predicted"/>
<accession>A0A0K0N6Q2</accession>
<evidence type="ECO:0000313" key="1">
    <source>
        <dbReference type="EMBL" id="AKJ72505.1"/>
    </source>
</evidence>
<dbReference type="GeneID" id="26517428"/>
<protein>
    <submittedName>
        <fullName evidence="1">Uncharacterized protein</fullName>
    </submittedName>
</protein>